<dbReference type="PANTHER" id="PTHR33744:SF17">
    <property type="entry name" value="CONSERVED PROTEIN"/>
    <property type="match status" value="1"/>
</dbReference>
<keyword evidence="5" id="KW-1185">Reference proteome</keyword>
<sequence length="292" mass="32003">MRSAPVRHTSVAYRHPALPSDPGSHARVRRGTAGVGHVTGGASKTAFPARNTSCIQPEHAFPRLARVKTLDLLDDLDLRLRPLACAERLDRPIRQVFVTDLPDPSRYLDGGELVLTGLMWRRGPYDSAPFVAALAAERISALAAGEAAQPVPADLVEACERYGVPLVAVPAETPLSRLMAIVVRRLDAETGDPDVLPSSHAALLARLPAEARRTFRQQVLGAVIGYDRRYRSDLLGTLDRFLACSGSWTACARLLNLHVNTLRYRIRRIEELTGRDLSSLDDRVDLLLALRS</sequence>
<dbReference type="InterPro" id="IPR012914">
    <property type="entry name" value="PucR_dom"/>
</dbReference>
<feature type="domain" description="PucR C-terminal helix-turn-helix" evidence="3">
    <location>
        <begin position="234"/>
        <end position="291"/>
    </location>
</feature>
<dbReference type="InterPro" id="IPR025736">
    <property type="entry name" value="PucR_C-HTH_dom"/>
</dbReference>
<feature type="domain" description="Purine catabolism PurC-like" evidence="2">
    <location>
        <begin position="77"/>
        <end position="185"/>
    </location>
</feature>
<evidence type="ECO:0000313" key="5">
    <source>
        <dbReference type="Proteomes" id="UP000774570"/>
    </source>
</evidence>
<dbReference type="PANTHER" id="PTHR33744">
    <property type="entry name" value="CARBOHYDRATE DIACID REGULATOR"/>
    <property type="match status" value="1"/>
</dbReference>
<evidence type="ECO:0000259" key="2">
    <source>
        <dbReference type="Pfam" id="PF07905"/>
    </source>
</evidence>
<dbReference type="InterPro" id="IPR051448">
    <property type="entry name" value="CdaR-like_regulators"/>
</dbReference>
<evidence type="ECO:0000256" key="1">
    <source>
        <dbReference type="SAM" id="MobiDB-lite"/>
    </source>
</evidence>
<dbReference type="EMBL" id="JAIBOA010000002">
    <property type="protein sequence ID" value="MBW8481284.1"/>
    <property type="molecule type" value="Genomic_DNA"/>
</dbReference>
<dbReference type="Gene3D" id="1.10.10.2840">
    <property type="entry name" value="PucR C-terminal helix-turn-helix domain"/>
    <property type="match status" value="1"/>
</dbReference>
<gene>
    <name evidence="4" type="ORF">K1Y72_02800</name>
</gene>
<dbReference type="Pfam" id="PF07905">
    <property type="entry name" value="PucR"/>
    <property type="match status" value="1"/>
</dbReference>
<dbReference type="InterPro" id="IPR042070">
    <property type="entry name" value="PucR_C-HTH_sf"/>
</dbReference>
<evidence type="ECO:0000259" key="3">
    <source>
        <dbReference type="Pfam" id="PF13556"/>
    </source>
</evidence>
<reference evidence="4 5" key="1">
    <citation type="submission" date="2021-07" db="EMBL/GenBank/DDBJ databases">
        <title>Actinomadura sp. PM05-2 isolated from lichen.</title>
        <authorList>
            <person name="Somphong A."/>
            <person name="Phongsopitanun W."/>
            <person name="Tanasupawat S."/>
            <person name="Peongsungnone V."/>
        </authorList>
    </citation>
    <scope>NUCLEOTIDE SEQUENCE [LARGE SCALE GENOMIC DNA]</scope>
    <source>
        <strain evidence="4 5">PM05-2</strain>
    </source>
</reference>
<dbReference type="Proteomes" id="UP000774570">
    <property type="component" value="Unassembled WGS sequence"/>
</dbReference>
<proteinExistence type="predicted"/>
<organism evidence="4 5">
    <name type="scientific">Actinomadura parmotrematis</name>
    <dbReference type="NCBI Taxonomy" id="2864039"/>
    <lineage>
        <taxon>Bacteria</taxon>
        <taxon>Bacillati</taxon>
        <taxon>Actinomycetota</taxon>
        <taxon>Actinomycetes</taxon>
        <taxon>Streptosporangiales</taxon>
        <taxon>Thermomonosporaceae</taxon>
        <taxon>Actinomadura</taxon>
    </lineage>
</organism>
<name>A0ABS7FNE1_9ACTN</name>
<dbReference type="Pfam" id="PF13556">
    <property type="entry name" value="HTH_30"/>
    <property type="match status" value="1"/>
</dbReference>
<accession>A0ABS7FNE1</accession>
<protein>
    <submittedName>
        <fullName evidence="4">PucR family transcriptional regulator ligand-binding domain-containing protein</fullName>
    </submittedName>
</protein>
<comment type="caution">
    <text evidence="4">The sequence shown here is derived from an EMBL/GenBank/DDBJ whole genome shotgun (WGS) entry which is preliminary data.</text>
</comment>
<evidence type="ECO:0000313" key="4">
    <source>
        <dbReference type="EMBL" id="MBW8481284.1"/>
    </source>
</evidence>
<feature type="region of interest" description="Disordered" evidence="1">
    <location>
        <begin position="1"/>
        <end position="29"/>
    </location>
</feature>